<organism evidence="1 2">
    <name type="scientific">Pyrenophora seminiperda CCB06</name>
    <dbReference type="NCBI Taxonomy" id="1302712"/>
    <lineage>
        <taxon>Eukaryota</taxon>
        <taxon>Fungi</taxon>
        <taxon>Dikarya</taxon>
        <taxon>Ascomycota</taxon>
        <taxon>Pezizomycotina</taxon>
        <taxon>Dothideomycetes</taxon>
        <taxon>Pleosporomycetidae</taxon>
        <taxon>Pleosporales</taxon>
        <taxon>Pleosporineae</taxon>
        <taxon>Pleosporaceae</taxon>
        <taxon>Pyrenophora</taxon>
    </lineage>
</organism>
<dbReference type="Proteomes" id="UP000265663">
    <property type="component" value="Unassembled WGS sequence"/>
</dbReference>
<sequence>MGPSTQQGQNPTTPRLSETLALAVYEAKWEHTAVTAEIARHRLAQTTYTMPGEKERLEQEQQEWRTEYKRLKEWYLWQVAREVGAP</sequence>
<accession>A0A3M7M1X2</accession>
<dbReference type="AlphaFoldDB" id="A0A3M7M1X2"/>
<name>A0A3M7M1X2_9PLEO</name>
<proteinExistence type="predicted"/>
<protein>
    <submittedName>
        <fullName evidence="1">Uncharacterized protein</fullName>
    </submittedName>
</protein>
<reference evidence="1 2" key="1">
    <citation type="journal article" date="2014" name="PLoS ONE">
        <title>De novo Genome Assembly of the Fungal Plant Pathogen Pyrenophora semeniperda.</title>
        <authorList>
            <person name="Soliai M.M."/>
            <person name="Meyer S.E."/>
            <person name="Udall J.A."/>
            <person name="Elzinga D.E."/>
            <person name="Hermansen R.A."/>
            <person name="Bodily P.M."/>
            <person name="Hart A.A."/>
            <person name="Coleman C.E."/>
        </authorList>
    </citation>
    <scope>NUCLEOTIDE SEQUENCE [LARGE SCALE GENOMIC DNA]</scope>
    <source>
        <strain evidence="1 2">CCB06</strain>
        <tissue evidence="1">Mycelium</tissue>
    </source>
</reference>
<evidence type="ECO:0000313" key="1">
    <source>
        <dbReference type="EMBL" id="RMZ68481.1"/>
    </source>
</evidence>
<dbReference type="EMBL" id="KE747816">
    <property type="protein sequence ID" value="RMZ68481.1"/>
    <property type="molecule type" value="Genomic_DNA"/>
</dbReference>
<keyword evidence="2" id="KW-1185">Reference proteome</keyword>
<gene>
    <name evidence="1" type="ORF">GMOD_00008187</name>
</gene>
<evidence type="ECO:0000313" key="2">
    <source>
        <dbReference type="Proteomes" id="UP000265663"/>
    </source>
</evidence>